<keyword evidence="1" id="KW-0472">Membrane</keyword>
<dbReference type="InterPro" id="IPR011989">
    <property type="entry name" value="ARM-like"/>
</dbReference>
<dbReference type="InterPro" id="IPR045338">
    <property type="entry name" value="DUF6535"/>
</dbReference>
<feature type="transmembrane region" description="Helical" evidence="1">
    <location>
        <begin position="89"/>
        <end position="109"/>
    </location>
</feature>
<feature type="transmembrane region" description="Helical" evidence="1">
    <location>
        <begin position="249"/>
        <end position="272"/>
    </location>
</feature>
<gene>
    <name evidence="3" type="ORF">CPB84DRAFT_1295632</name>
</gene>
<evidence type="ECO:0000313" key="3">
    <source>
        <dbReference type="EMBL" id="KAF8894368.1"/>
    </source>
</evidence>
<sequence length="863" mass="96862">MADTRLEPLKPITRRDRRSSSYASIWSYPSSPGSQYTLTQSVDGTELRQPWEGLGSEAGENAQVWHIYKEESTKFDAATIDGCNRGIDVLLVFTGLFSAVLTTFIIQSYQQMLPGPSDTTNALLLQLLSDIRQSSAFNISSHLPPLSSSQTGVPTTSQLHWVNGLWFAALACSLSGALVCMLAKQWIQPLPNISGSPKHRARQRQRRHTQLQSWHVFAVISALPLLLHISLLLFFAGVIILLWSGDIAIMASTFTIVALAYIFYLGSIWMSLAYPDFPYQHPITEQLRRWMARQTARSTPQNSGDLESNSDERIRSIRIPMAGPMVNQDDYVDACSIVWLLQQSSNDRIVKAALQAIAGLPREFSAFHILREAGTIRMVLQQFSCCFHRDHSFSHTKWRVNDAEGAAVYCRAWIRLTHGTSESWPSNLHQPLSTLKDTTGNFHVSAIAACVSALDALDSRTSQIGLLSHINRVASGDSTYDELTQRWLLNTFLECSLSWELRAAVLNDLVKRAVPTLLQLLQHATEKSGIQIRATIALILTYLTQGNFDPELLWDEEKRHLNFSETLIPSLASVIQDPDRFGVTAGPLIFTVSEFSRHAVQAFERSSRFPPHVDTARWGLFKLFIEGRIGIVPDNLLVDILQILHPLDNITSEQKPLFVKALVRTLSTSVDVDVAISSIRLLEPILIACSSSVVNVFMEENGISTLLRVARTGDTDSRRLQLDCLRILCIFIQSSATAFSSENPLGQSRSPALEEQFDIIFQSDFFTTLIATVGGRRWWLSEIAEIWVPALIHLCQVQPQHHLWRSVETVFRDFAEINDGEEGSQRLLDDLGRLRTIIDSSAASLENLCEVLLMILLYFYRWD</sequence>
<dbReference type="InterPro" id="IPR016024">
    <property type="entry name" value="ARM-type_fold"/>
</dbReference>
<dbReference type="AlphaFoldDB" id="A0A9P5TLP3"/>
<keyword evidence="1" id="KW-1133">Transmembrane helix</keyword>
<protein>
    <recommendedName>
        <fullName evidence="2">DUF6535 domain-containing protein</fullName>
    </recommendedName>
</protein>
<keyword evidence="1" id="KW-0812">Transmembrane</keyword>
<organism evidence="3 4">
    <name type="scientific">Gymnopilus junonius</name>
    <name type="common">Spectacular rustgill mushroom</name>
    <name type="synonym">Gymnopilus spectabilis subsp. junonius</name>
    <dbReference type="NCBI Taxonomy" id="109634"/>
    <lineage>
        <taxon>Eukaryota</taxon>
        <taxon>Fungi</taxon>
        <taxon>Dikarya</taxon>
        <taxon>Basidiomycota</taxon>
        <taxon>Agaricomycotina</taxon>
        <taxon>Agaricomycetes</taxon>
        <taxon>Agaricomycetidae</taxon>
        <taxon>Agaricales</taxon>
        <taxon>Agaricineae</taxon>
        <taxon>Hymenogastraceae</taxon>
        <taxon>Gymnopilus</taxon>
    </lineage>
</organism>
<comment type="caution">
    <text evidence="3">The sequence shown here is derived from an EMBL/GenBank/DDBJ whole genome shotgun (WGS) entry which is preliminary data.</text>
</comment>
<feature type="domain" description="DUF6535" evidence="2">
    <location>
        <begin position="65"/>
        <end position="244"/>
    </location>
</feature>
<reference evidence="3" key="1">
    <citation type="submission" date="2020-11" db="EMBL/GenBank/DDBJ databases">
        <authorList>
            <consortium name="DOE Joint Genome Institute"/>
            <person name="Ahrendt S."/>
            <person name="Riley R."/>
            <person name="Andreopoulos W."/>
            <person name="LaButti K."/>
            <person name="Pangilinan J."/>
            <person name="Ruiz-duenas F.J."/>
            <person name="Barrasa J.M."/>
            <person name="Sanchez-Garcia M."/>
            <person name="Camarero S."/>
            <person name="Miyauchi S."/>
            <person name="Serrano A."/>
            <person name="Linde D."/>
            <person name="Babiker R."/>
            <person name="Drula E."/>
            <person name="Ayuso-Fernandez I."/>
            <person name="Pacheco R."/>
            <person name="Padilla G."/>
            <person name="Ferreira P."/>
            <person name="Barriuso J."/>
            <person name="Kellner H."/>
            <person name="Castanera R."/>
            <person name="Alfaro M."/>
            <person name="Ramirez L."/>
            <person name="Pisabarro A.G."/>
            <person name="Kuo A."/>
            <person name="Tritt A."/>
            <person name="Lipzen A."/>
            <person name="He G."/>
            <person name="Yan M."/>
            <person name="Ng V."/>
            <person name="Cullen D."/>
            <person name="Martin F."/>
            <person name="Rosso M.-N."/>
            <person name="Henrissat B."/>
            <person name="Hibbett D."/>
            <person name="Martinez A.T."/>
            <person name="Grigoriev I.V."/>
        </authorList>
    </citation>
    <scope>NUCLEOTIDE SEQUENCE</scope>
    <source>
        <strain evidence="3">AH 44721</strain>
    </source>
</reference>
<dbReference type="OrthoDB" id="3185525at2759"/>
<accession>A0A9P5TLP3</accession>
<name>A0A9P5TLP3_GYMJU</name>
<dbReference type="Proteomes" id="UP000724874">
    <property type="component" value="Unassembled WGS sequence"/>
</dbReference>
<feature type="transmembrane region" description="Helical" evidence="1">
    <location>
        <begin position="214"/>
        <end position="243"/>
    </location>
</feature>
<evidence type="ECO:0000256" key="1">
    <source>
        <dbReference type="SAM" id="Phobius"/>
    </source>
</evidence>
<evidence type="ECO:0000259" key="2">
    <source>
        <dbReference type="Pfam" id="PF20153"/>
    </source>
</evidence>
<dbReference type="EMBL" id="JADNYJ010000064">
    <property type="protein sequence ID" value="KAF8894368.1"/>
    <property type="molecule type" value="Genomic_DNA"/>
</dbReference>
<dbReference type="Pfam" id="PF20153">
    <property type="entry name" value="DUF6535"/>
    <property type="match status" value="1"/>
</dbReference>
<dbReference type="Gene3D" id="1.25.10.10">
    <property type="entry name" value="Leucine-rich Repeat Variant"/>
    <property type="match status" value="1"/>
</dbReference>
<keyword evidence="4" id="KW-1185">Reference proteome</keyword>
<proteinExistence type="predicted"/>
<evidence type="ECO:0000313" key="4">
    <source>
        <dbReference type="Proteomes" id="UP000724874"/>
    </source>
</evidence>
<dbReference type="SUPFAM" id="SSF48371">
    <property type="entry name" value="ARM repeat"/>
    <property type="match status" value="1"/>
</dbReference>